<keyword evidence="4" id="KW-0687">Ribonucleoprotein</keyword>
<protein>
    <submittedName>
        <fullName evidence="5">28S ribosomal protein S30, mitochondrial</fullName>
    </submittedName>
</protein>
<dbReference type="PANTHER" id="PTHR13014:SF3">
    <property type="entry name" value="LARGE RIBOSOMAL SUBUNIT PROTEIN ML65"/>
    <property type="match status" value="1"/>
</dbReference>
<dbReference type="InterPro" id="IPR039982">
    <property type="entry name" value="Ribosomal_mL65"/>
</dbReference>
<dbReference type="InterPro" id="IPR010793">
    <property type="entry name" value="Ribosomal_mL37/mL65"/>
</dbReference>
<dbReference type="GO" id="GO:0006412">
    <property type="term" value="P:translation"/>
    <property type="evidence" value="ECO:0007669"/>
    <property type="project" value="InterPro"/>
</dbReference>
<evidence type="ECO:0000256" key="2">
    <source>
        <dbReference type="ARBA" id="ARBA00022980"/>
    </source>
</evidence>
<dbReference type="PANTHER" id="PTHR13014">
    <property type="entry name" value="MITOCHONDRIAL 28S RIBOSOMAL PROTEIN S30/P52 PRO-APOTOTIC PROTEIN"/>
    <property type="match status" value="1"/>
</dbReference>
<dbReference type="EMBL" id="KB816410">
    <property type="protein sequence ID" value="EOA92745.1"/>
    <property type="molecule type" value="Genomic_DNA"/>
</dbReference>
<evidence type="ECO:0000313" key="6">
    <source>
        <dbReference type="Proteomes" id="UP000296049"/>
    </source>
</evidence>
<feature type="non-terminal residue" evidence="5">
    <location>
        <position position="95"/>
    </location>
</feature>
<reference evidence="6" key="1">
    <citation type="journal article" date="2013" name="Nat. Genet.">
        <title>The duck genome and transcriptome provide insight into an avian influenza virus reservoir species.</title>
        <authorList>
            <person name="Huang Y."/>
            <person name="Li Y."/>
            <person name="Burt D.W."/>
            <person name="Chen H."/>
            <person name="Zhang Y."/>
            <person name="Qian W."/>
            <person name="Kim H."/>
            <person name="Gan S."/>
            <person name="Zhao Y."/>
            <person name="Li J."/>
            <person name="Yi K."/>
            <person name="Feng H."/>
            <person name="Zhu P."/>
            <person name="Li B."/>
            <person name="Liu Q."/>
            <person name="Fairley S."/>
            <person name="Magor K.E."/>
            <person name="Du Z."/>
            <person name="Hu X."/>
            <person name="Goodman L."/>
            <person name="Tafer H."/>
            <person name="Vignal A."/>
            <person name="Lee T."/>
            <person name="Kim K.W."/>
            <person name="Sheng Z."/>
            <person name="An Y."/>
            <person name="Searle S."/>
            <person name="Herrero J."/>
            <person name="Groenen M.A."/>
            <person name="Crooijmans R.P."/>
            <person name="Faraut T."/>
            <person name="Cai Q."/>
            <person name="Webster R.G."/>
            <person name="Aldridge J.R."/>
            <person name="Warren W.C."/>
            <person name="Bartschat S."/>
            <person name="Kehr S."/>
            <person name="Marz M."/>
            <person name="Stadler P.F."/>
            <person name="Smith J."/>
            <person name="Kraus R.H."/>
            <person name="Zhao Y."/>
            <person name="Ren L."/>
            <person name="Fei J."/>
            <person name="Morisson M."/>
            <person name="Kaiser P."/>
            <person name="Griffin D.K."/>
            <person name="Rao M."/>
            <person name="Pitel F."/>
            <person name="Wang J."/>
            <person name="Li N."/>
        </authorList>
    </citation>
    <scope>NUCLEOTIDE SEQUENCE [LARGE SCALE GENOMIC DNA]</scope>
</reference>
<dbReference type="Proteomes" id="UP000296049">
    <property type="component" value="Unassembled WGS sequence"/>
</dbReference>
<keyword evidence="2 5" id="KW-0689">Ribosomal protein</keyword>
<accession>R0J6H3</accession>
<dbReference type="Pfam" id="PF07147">
    <property type="entry name" value="PDCD9"/>
    <property type="match status" value="1"/>
</dbReference>
<evidence type="ECO:0000256" key="4">
    <source>
        <dbReference type="ARBA" id="ARBA00023274"/>
    </source>
</evidence>
<evidence type="ECO:0000313" key="5">
    <source>
        <dbReference type="EMBL" id="EOA92745.1"/>
    </source>
</evidence>
<comment type="subcellular location">
    <subcellularLocation>
        <location evidence="1">Mitochondrion</location>
    </subcellularLocation>
</comment>
<sequence length="95" mass="10791">KIVPLESDLGEVPVIDHKPSKLPLFKKQYENKVFIGSKVSDPCCYGHTQFHLIPDKLKRERFIIANLEDQIEVVYRANGVASLFAWTAAQAMYQG</sequence>
<proteinExistence type="predicted"/>
<dbReference type="GO" id="GO:0003735">
    <property type="term" value="F:structural constituent of ribosome"/>
    <property type="evidence" value="ECO:0007669"/>
    <property type="project" value="InterPro"/>
</dbReference>
<evidence type="ECO:0000256" key="1">
    <source>
        <dbReference type="ARBA" id="ARBA00004173"/>
    </source>
</evidence>
<keyword evidence="3" id="KW-0496">Mitochondrion</keyword>
<evidence type="ECO:0000256" key="3">
    <source>
        <dbReference type="ARBA" id="ARBA00023128"/>
    </source>
</evidence>
<organism evidence="5 6">
    <name type="scientific">Anas platyrhynchos</name>
    <name type="common">Mallard</name>
    <name type="synonym">Anas boschas</name>
    <dbReference type="NCBI Taxonomy" id="8839"/>
    <lineage>
        <taxon>Eukaryota</taxon>
        <taxon>Metazoa</taxon>
        <taxon>Chordata</taxon>
        <taxon>Craniata</taxon>
        <taxon>Vertebrata</taxon>
        <taxon>Euteleostomi</taxon>
        <taxon>Archelosauria</taxon>
        <taxon>Archosauria</taxon>
        <taxon>Dinosauria</taxon>
        <taxon>Saurischia</taxon>
        <taxon>Theropoda</taxon>
        <taxon>Coelurosauria</taxon>
        <taxon>Aves</taxon>
        <taxon>Neognathae</taxon>
        <taxon>Galloanserae</taxon>
        <taxon>Anseriformes</taxon>
        <taxon>Anatidae</taxon>
        <taxon>Anatinae</taxon>
        <taxon>Anas</taxon>
    </lineage>
</organism>
<name>R0J6H3_ANAPL</name>
<dbReference type="AlphaFoldDB" id="R0J6H3"/>
<gene>
    <name evidence="5" type="ORF">Anapl_18432</name>
</gene>
<feature type="non-terminal residue" evidence="5">
    <location>
        <position position="1"/>
    </location>
</feature>
<keyword evidence="6" id="KW-1185">Reference proteome</keyword>
<dbReference type="GO" id="GO:0005762">
    <property type="term" value="C:mitochondrial large ribosomal subunit"/>
    <property type="evidence" value="ECO:0007669"/>
    <property type="project" value="TreeGrafter"/>
</dbReference>